<dbReference type="OrthoDB" id="271937at2759"/>
<keyword evidence="2" id="KW-1185">Reference proteome</keyword>
<organism evidence="1 2">
    <name type="scientific">Senna tora</name>
    <dbReference type="NCBI Taxonomy" id="362788"/>
    <lineage>
        <taxon>Eukaryota</taxon>
        <taxon>Viridiplantae</taxon>
        <taxon>Streptophyta</taxon>
        <taxon>Embryophyta</taxon>
        <taxon>Tracheophyta</taxon>
        <taxon>Spermatophyta</taxon>
        <taxon>Magnoliopsida</taxon>
        <taxon>eudicotyledons</taxon>
        <taxon>Gunneridae</taxon>
        <taxon>Pentapetalae</taxon>
        <taxon>rosids</taxon>
        <taxon>fabids</taxon>
        <taxon>Fabales</taxon>
        <taxon>Fabaceae</taxon>
        <taxon>Caesalpinioideae</taxon>
        <taxon>Cassia clade</taxon>
        <taxon>Senna</taxon>
    </lineage>
</organism>
<dbReference type="EMBL" id="JAAIUW010000007">
    <property type="protein sequence ID" value="KAF7823245.1"/>
    <property type="molecule type" value="Genomic_DNA"/>
</dbReference>
<name>A0A834TK28_9FABA</name>
<dbReference type="Proteomes" id="UP000634136">
    <property type="component" value="Unassembled WGS sequence"/>
</dbReference>
<evidence type="ECO:0000313" key="2">
    <source>
        <dbReference type="Proteomes" id="UP000634136"/>
    </source>
</evidence>
<dbReference type="PROSITE" id="PS51257">
    <property type="entry name" value="PROKAR_LIPOPROTEIN"/>
    <property type="match status" value="1"/>
</dbReference>
<comment type="caution">
    <text evidence="1">The sequence shown here is derived from an EMBL/GenBank/DDBJ whole genome shotgun (WGS) entry which is preliminary data.</text>
</comment>
<gene>
    <name evidence="1" type="ORF">G2W53_021389</name>
</gene>
<protein>
    <submittedName>
        <fullName evidence="1">Zinc finger protein WIP3-like</fullName>
    </submittedName>
</protein>
<sequence>MGLREYCNIIVEDKNCNYFHAPTFVSSSCSSNYDLVRDQKETIQFLPILSSGKKPPKEELIENRHKIGVIKEEKHVTTTVALQIGLPNTQDAYVGSRVRIQERAGVPTRDTANSNAETAMLLLRGREATSTIHKSEWKHVAPTVADDDGNDASSELKDIVQGLPSNVVKELLSLGVSMDDSVDAANDSTVSCDECSDSTIGESDLVGEKPFNSLLKSESSECCKFLLEKVGAIVP</sequence>
<reference evidence="1" key="1">
    <citation type="submission" date="2020-09" db="EMBL/GenBank/DDBJ databases">
        <title>Genome-Enabled Discovery of Anthraquinone Biosynthesis in Senna tora.</title>
        <authorList>
            <person name="Kang S.-H."/>
            <person name="Pandey R.P."/>
            <person name="Lee C.-M."/>
            <person name="Sim J.-S."/>
            <person name="Jeong J.-T."/>
            <person name="Choi B.-S."/>
            <person name="Jung M."/>
            <person name="Ginzburg D."/>
            <person name="Zhao K."/>
            <person name="Won S.Y."/>
            <person name="Oh T.-J."/>
            <person name="Yu Y."/>
            <person name="Kim N.-H."/>
            <person name="Lee O.R."/>
            <person name="Lee T.-H."/>
            <person name="Bashyal P."/>
            <person name="Kim T.-S."/>
            <person name="Lee W.-H."/>
            <person name="Kawkins C."/>
            <person name="Kim C.-K."/>
            <person name="Kim J.S."/>
            <person name="Ahn B.O."/>
            <person name="Rhee S.Y."/>
            <person name="Sohng J.K."/>
        </authorList>
    </citation>
    <scope>NUCLEOTIDE SEQUENCE</scope>
    <source>
        <tissue evidence="1">Leaf</tissue>
    </source>
</reference>
<accession>A0A834TK28</accession>
<dbReference type="AlphaFoldDB" id="A0A834TK28"/>
<evidence type="ECO:0000313" key="1">
    <source>
        <dbReference type="EMBL" id="KAF7823245.1"/>
    </source>
</evidence>
<proteinExistence type="predicted"/>